<gene>
    <name evidence="1" type="ORF">NEMVEDRAFT_v1g90098</name>
</gene>
<dbReference type="HOGENOM" id="CLU_000680_22_2_1"/>
<dbReference type="AlphaFoldDB" id="A7RQT4"/>
<proteinExistence type="predicted"/>
<dbReference type="Proteomes" id="UP000001593">
    <property type="component" value="Unassembled WGS sequence"/>
</dbReference>
<reference evidence="1 2" key="1">
    <citation type="journal article" date="2007" name="Science">
        <title>Sea anemone genome reveals ancestral eumetazoan gene repertoire and genomic organization.</title>
        <authorList>
            <person name="Putnam N.H."/>
            <person name="Srivastava M."/>
            <person name="Hellsten U."/>
            <person name="Dirks B."/>
            <person name="Chapman J."/>
            <person name="Salamov A."/>
            <person name="Terry A."/>
            <person name="Shapiro H."/>
            <person name="Lindquist E."/>
            <person name="Kapitonov V.V."/>
            <person name="Jurka J."/>
            <person name="Genikhovich G."/>
            <person name="Grigoriev I.V."/>
            <person name="Lucas S.M."/>
            <person name="Steele R.E."/>
            <person name="Finnerty J.R."/>
            <person name="Technau U."/>
            <person name="Martindale M.Q."/>
            <person name="Rokhsar D.S."/>
        </authorList>
    </citation>
    <scope>NUCLEOTIDE SEQUENCE [LARGE SCALE GENOMIC DNA]</scope>
    <source>
        <strain evidence="2">CH2 X CH6</strain>
    </source>
</reference>
<evidence type="ECO:0000313" key="1">
    <source>
        <dbReference type="EMBL" id="EDO46222.1"/>
    </source>
</evidence>
<keyword evidence="2" id="KW-1185">Reference proteome</keyword>
<dbReference type="PANTHER" id="PTHR33332">
    <property type="entry name" value="REVERSE TRANSCRIPTASE DOMAIN-CONTAINING PROTEIN"/>
    <property type="match status" value="1"/>
</dbReference>
<evidence type="ECO:0000313" key="2">
    <source>
        <dbReference type="Proteomes" id="UP000001593"/>
    </source>
</evidence>
<dbReference type="STRING" id="45351.A7RQT4"/>
<dbReference type="PhylomeDB" id="A7RQT4"/>
<feature type="non-terminal residue" evidence="1">
    <location>
        <position position="1"/>
    </location>
</feature>
<protein>
    <submittedName>
        <fullName evidence="1">Uncharacterized protein</fullName>
    </submittedName>
</protein>
<organism evidence="1 2">
    <name type="scientific">Nematostella vectensis</name>
    <name type="common">Starlet sea anemone</name>
    <dbReference type="NCBI Taxonomy" id="45351"/>
    <lineage>
        <taxon>Eukaryota</taxon>
        <taxon>Metazoa</taxon>
        <taxon>Cnidaria</taxon>
        <taxon>Anthozoa</taxon>
        <taxon>Hexacorallia</taxon>
        <taxon>Actiniaria</taxon>
        <taxon>Edwardsiidae</taxon>
        <taxon>Nematostella</taxon>
    </lineage>
</organism>
<dbReference type="EMBL" id="DS469529">
    <property type="protein sequence ID" value="EDO46222.1"/>
    <property type="molecule type" value="Genomic_DNA"/>
</dbReference>
<name>A7RQT4_NEMVE</name>
<accession>A7RQT4</accession>
<dbReference type="InParanoid" id="A7RQT4"/>
<dbReference type="PRINTS" id="PR01345">
    <property type="entry name" value="CERVTRCPTASE"/>
</dbReference>
<sequence>LKFNAEKCEILTITGKHAPVFLNKLNTNSLKHVNKVKDLGITVTSDLKWESHIRNLTAKGFRTLGFLRRHCLDTSSENHKRTLYLKFVRPYVGYASEIWAPEN</sequence>
<dbReference type="OMA" id="EIWAPEN"/>